<keyword evidence="2 8" id="KW-1003">Cell membrane</keyword>
<sequence length="411" mass="47331">MKKKWQLLHATDFQSLMYPCFFYCGLLGVFPYKINASNFEISKPRYILSTVIICVSFALCLLVNHSIIISEIITFGSIVRNFEAVCFLTFNGLIMILTHILSNPRMRLLQKIWEISSKLLPSKTYQKLSRLIHTKDVLSVILIAVQEYVYFSKIRLLETNHWIVNCLITALIIYLLQLEFHMNMLYVNCVCVLKACFKKINDDLNYMQRLMTNDMKSSVPSLICSTQRNQIFLIELKTLMKQYLMINETIQLLNIIFSLQLLATATVTFIQITRELYGFIVHWQGDLIITFDQHFLDVFSTTMVHYVMKVVLIVWACETGKNQAREISTTIYDVLNNTRDEQIKGELQLFSLQILHCKNIFLTKGLAMDATLLVAMVGGITTYVLILIQFLIAAHSCDETFGISITNNSGI</sequence>
<evidence type="ECO:0000256" key="3">
    <source>
        <dbReference type="ARBA" id="ARBA00022692"/>
    </source>
</evidence>
<evidence type="ECO:0000256" key="7">
    <source>
        <dbReference type="ARBA" id="ARBA00023224"/>
    </source>
</evidence>
<dbReference type="GO" id="GO:0005886">
    <property type="term" value="C:plasma membrane"/>
    <property type="evidence" value="ECO:0007669"/>
    <property type="project" value="UniProtKB-SubCell"/>
</dbReference>
<proteinExistence type="inferred from homology"/>
<evidence type="ECO:0000256" key="1">
    <source>
        <dbReference type="ARBA" id="ARBA00004651"/>
    </source>
</evidence>
<dbReference type="PANTHER" id="PTHR21143">
    <property type="entry name" value="INVERTEBRATE GUSTATORY RECEPTOR"/>
    <property type="match status" value="1"/>
</dbReference>
<keyword evidence="3 8" id="KW-0812">Transmembrane</keyword>
<gene>
    <name evidence="9" type="ORF">ALC60_01098</name>
</gene>
<comment type="function">
    <text evidence="8">Gustatory receptor which mediates acceptance or avoidance behavior, depending on its substrates.</text>
</comment>
<dbReference type="STRING" id="64791.A0A151XHN6"/>
<evidence type="ECO:0000256" key="6">
    <source>
        <dbReference type="ARBA" id="ARBA00023170"/>
    </source>
</evidence>
<dbReference type="GO" id="GO:0043025">
    <property type="term" value="C:neuronal cell body"/>
    <property type="evidence" value="ECO:0007669"/>
    <property type="project" value="TreeGrafter"/>
</dbReference>
<dbReference type="GO" id="GO:0030424">
    <property type="term" value="C:axon"/>
    <property type="evidence" value="ECO:0007669"/>
    <property type="project" value="TreeGrafter"/>
</dbReference>
<dbReference type="GO" id="GO:0008049">
    <property type="term" value="P:male courtship behavior"/>
    <property type="evidence" value="ECO:0007669"/>
    <property type="project" value="TreeGrafter"/>
</dbReference>
<dbReference type="GO" id="GO:0050909">
    <property type="term" value="P:sensory perception of taste"/>
    <property type="evidence" value="ECO:0007669"/>
    <property type="project" value="InterPro"/>
</dbReference>
<evidence type="ECO:0000256" key="2">
    <source>
        <dbReference type="ARBA" id="ARBA00022475"/>
    </source>
</evidence>
<comment type="similarity">
    <text evidence="8">Belongs to the insect chemoreceptor superfamily. Gustatory receptor (GR) family.</text>
</comment>
<dbReference type="InterPro" id="IPR013604">
    <property type="entry name" value="7TM_chemorcpt"/>
</dbReference>
<evidence type="ECO:0000313" key="10">
    <source>
        <dbReference type="Proteomes" id="UP000075809"/>
    </source>
</evidence>
<accession>A0A151XHN6</accession>
<dbReference type="AlphaFoldDB" id="A0A151XHN6"/>
<evidence type="ECO:0000256" key="5">
    <source>
        <dbReference type="ARBA" id="ARBA00023136"/>
    </source>
</evidence>
<feature type="transmembrane region" description="Helical" evidence="8">
    <location>
        <begin position="162"/>
        <end position="178"/>
    </location>
</feature>
<dbReference type="Pfam" id="PF08395">
    <property type="entry name" value="7tm_7"/>
    <property type="match status" value="1"/>
</dbReference>
<comment type="subcellular location">
    <subcellularLocation>
        <location evidence="1 8">Cell membrane</location>
        <topology evidence="1 8">Multi-pass membrane protein</topology>
    </subcellularLocation>
</comment>
<dbReference type="PANTHER" id="PTHR21143:SF133">
    <property type="entry name" value="GUSTATORY AND PHEROMONE RECEPTOR 32A-RELATED"/>
    <property type="match status" value="1"/>
</dbReference>
<protein>
    <recommendedName>
        <fullName evidence="8">Gustatory receptor</fullName>
    </recommendedName>
</protein>
<keyword evidence="4 8" id="KW-1133">Transmembrane helix</keyword>
<keyword evidence="5 8" id="KW-0472">Membrane</keyword>
<keyword evidence="10" id="KW-1185">Reference proteome</keyword>
<dbReference type="EMBL" id="KQ982125">
    <property type="protein sequence ID" value="KYQ59867.1"/>
    <property type="molecule type" value="Genomic_DNA"/>
</dbReference>
<dbReference type="GO" id="GO:0007635">
    <property type="term" value="P:chemosensory behavior"/>
    <property type="evidence" value="ECO:0007669"/>
    <property type="project" value="TreeGrafter"/>
</dbReference>
<reference evidence="9 10" key="1">
    <citation type="submission" date="2015-09" db="EMBL/GenBank/DDBJ databases">
        <title>Trachymyrmex zeteki WGS genome.</title>
        <authorList>
            <person name="Nygaard S."/>
            <person name="Hu H."/>
            <person name="Boomsma J."/>
            <person name="Zhang G."/>
        </authorList>
    </citation>
    <scope>NUCLEOTIDE SEQUENCE [LARGE SCALE GENOMIC DNA]</scope>
    <source>
        <strain evidence="9">Tzet28-1</strain>
        <tissue evidence="9">Whole body</tissue>
    </source>
</reference>
<keyword evidence="7 8" id="KW-0807">Transducer</keyword>
<keyword evidence="6 8" id="KW-0675">Receptor</keyword>
<feature type="transmembrane region" description="Helical" evidence="8">
    <location>
        <begin position="250"/>
        <end position="270"/>
    </location>
</feature>
<feature type="transmembrane region" description="Helical" evidence="8">
    <location>
        <begin position="81"/>
        <end position="101"/>
    </location>
</feature>
<dbReference type="GO" id="GO:0030425">
    <property type="term" value="C:dendrite"/>
    <property type="evidence" value="ECO:0007669"/>
    <property type="project" value="TreeGrafter"/>
</dbReference>
<feature type="transmembrane region" description="Helical" evidence="8">
    <location>
        <begin position="46"/>
        <end position="69"/>
    </location>
</feature>
<name>A0A151XHN6_9HYME</name>
<feature type="transmembrane region" description="Helical" evidence="8">
    <location>
        <begin position="370"/>
        <end position="392"/>
    </location>
</feature>
<evidence type="ECO:0000256" key="4">
    <source>
        <dbReference type="ARBA" id="ARBA00022989"/>
    </source>
</evidence>
<dbReference type="Proteomes" id="UP000075809">
    <property type="component" value="Unassembled WGS sequence"/>
</dbReference>
<feature type="transmembrane region" description="Helical" evidence="8">
    <location>
        <begin position="16"/>
        <end position="34"/>
    </location>
</feature>
<dbReference type="GO" id="GO:0007165">
    <property type="term" value="P:signal transduction"/>
    <property type="evidence" value="ECO:0007669"/>
    <property type="project" value="UniProtKB-KW"/>
</dbReference>
<evidence type="ECO:0000256" key="8">
    <source>
        <dbReference type="RuleBase" id="RU363108"/>
    </source>
</evidence>
<evidence type="ECO:0000313" key="9">
    <source>
        <dbReference type="EMBL" id="KYQ59867.1"/>
    </source>
</evidence>
<comment type="caution">
    <text evidence="8">Lacks conserved residue(s) required for the propagation of feature annotation.</text>
</comment>
<organism evidence="9 10">
    <name type="scientific">Mycetomoellerius zeteki</name>
    <dbReference type="NCBI Taxonomy" id="64791"/>
    <lineage>
        <taxon>Eukaryota</taxon>
        <taxon>Metazoa</taxon>
        <taxon>Ecdysozoa</taxon>
        <taxon>Arthropoda</taxon>
        <taxon>Hexapoda</taxon>
        <taxon>Insecta</taxon>
        <taxon>Pterygota</taxon>
        <taxon>Neoptera</taxon>
        <taxon>Endopterygota</taxon>
        <taxon>Hymenoptera</taxon>
        <taxon>Apocrita</taxon>
        <taxon>Aculeata</taxon>
        <taxon>Formicoidea</taxon>
        <taxon>Formicidae</taxon>
        <taxon>Myrmicinae</taxon>
        <taxon>Mycetomoellerius</taxon>
    </lineage>
</organism>